<name>A0AC60Q0W2_IXOPE</name>
<reference evidence="1 2" key="1">
    <citation type="journal article" date="2020" name="Cell">
        <title>Large-Scale Comparative Analyses of Tick Genomes Elucidate Their Genetic Diversity and Vector Capacities.</title>
        <authorList>
            <consortium name="Tick Genome and Microbiome Consortium (TIGMIC)"/>
            <person name="Jia N."/>
            <person name="Wang J."/>
            <person name="Shi W."/>
            <person name="Du L."/>
            <person name="Sun Y."/>
            <person name="Zhan W."/>
            <person name="Jiang J.F."/>
            <person name="Wang Q."/>
            <person name="Zhang B."/>
            <person name="Ji P."/>
            <person name="Bell-Sakyi L."/>
            <person name="Cui X.M."/>
            <person name="Yuan T.T."/>
            <person name="Jiang B.G."/>
            <person name="Yang W.F."/>
            <person name="Lam T.T."/>
            <person name="Chang Q.C."/>
            <person name="Ding S.J."/>
            <person name="Wang X.J."/>
            <person name="Zhu J.G."/>
            <person name="Ruan X.D."/>
            <person name="Zhao L."/>
            <person name="Wei J.T."/>
            <person name="Ye R.Z."/>
            <person name="Que T.C."/>
            <person name="Du C.H."/>
            <person name="Zhou Y.H."/>
            <person name="Cheng J.X."/>
            <person name="Dai P.F."/>
            <person name="Guo W.B."/>
            <person name="Han X.H."/>
            <person name="Huang E.J."/>
            <person name="Li L.F."/>
            <person name="Wei W."/>
            <person name="Gao Y.C."/>
            <person name="Liu J.Z."/>
            <person name="Shao H.Z."/>
            <person name="Wang X."/>
            <person name="Wang C.C."/>
            <person name="Yang T.C."/>
            <person name="Huo Q.B."/>
            <person name="Li W."/>
            <person name="Chen H.Y."/>
            <person name="Chen S.E."/>
            <person name="Zhou L.G."/>
            <person name="Ni X.B."/>
            <person name="Tian J.H."/>
            <person name="Sheng Y."/>
            <person name="Liu T."/>
            <person name="Pan Y.S."/>
            <person name="Xia L.Y."/>
            <person name="Li J."/>
            <person name="Zhao F."/>
            <person name="Cao W.C."/>
        </authorList>
    </citation>
    <scope>NUCLEOTIDE SEQUENCE [LARGE SCALE GENOMIC DNA]</scope>
    <source>
        <strain evidence="1">Iper-2018</strain>
    </source>
</reference>
<organism evidence="1 2">
    <name type="scientific">Ixodes persulcatus</name>
    <name type="common">Taiga tick</name>
    <dbReference type="NCBI Taxonomy" id="34615"/>
    <lineage>
        <taxon>Eukaryota</taxon>
        <taxon>Metazoa</taxon>
        <taxon>Ecdysozoa</taxon>
        <taxon>Arthropoda</taxon>
        <taxon>Chelicerata</taxon>
        <taxon>Arachnida</taxon>
        <taxon>Acari</taxon>
        <taxon>Parasitiformes</taxon>
        <taxon>Ixodida</taxon>
        <taxon>Ixodoidea</taxon>
        <taxon>Ixodidae</taxon>
        <taxon>Ixodinae</taxon>
        <taxon>Ixodes</taxon>
    </lineage>
</organism>
<evidence type="ECO:0000313" key="2">
    <source>
        <dbReference type="Proteomes" id="UP000805193"/>
    </source>
</evidence>
<evidence type="ECO:0000313" key="1">
    <source>
        <dbReference type="EMBL" id="KAG0426593.1"/>
    </source>
</evidence>
<gene>
    <name evidence="1" type="ORF">HPB47_026297</name>
</gene>
<dbReference type="EMBL" id="JABSTQ010009702">
    <property type="protein sequence ID" value="KAG0426593.1"/>
    <property type="molecule type" value="Genomic_DNA"/>
</dbReference>
<accession>A0AC60Q0W2</accession>
<dbReference type="Proteomes" id="UP000805193">
    <property type="component" value="Unassembled WGS sequence"/>
</dbReference>
<sequence length="159" mass="18171">MYALIRFLEDLDSRRHVVPVHVIHDFHSTNKGDFDNKAVYTVFWDDDVGEDTGDYNAQILMLGARDDTLVSSKEVAEASKNAQYWKSRCLELREDNIFLQEQVKALTALLGSKLFRPTLSYWGTEKSLDVAAVAANLTNILSEKIQNSIKVERRLLNHK</sequence>
<comment type="caution">
    <text evidence="1">The sequence shown here is derived from an EMBL/GenBank/DDBJ whole genome shotgun (WGS) entry which is preliminary data.</text>
</comment>
<protein>
    <submittedName>
        <fullName evidence="1">Uncharacterized protein</fullName>
    </submittedName>
</protein>
<keyword evidence="2" id="KW-1185">Reference proteome</keyword>
<proteinExistence type="predicted"/>